<dbReference type="KEGG" id="nsh:GXM_09723"/>
<sequence length="45" mass="5178">MNPKQLEDSIFEAVSDAIGREWTIEEKQLIENDSELLSSPKRMAQ</sequence>
<evidence type="ECO:0000313" key="2">
    <source>
        <dbReference type="Proteomes" id="UP000326678"/>
    </source>
</evidence>
<proteinExistence type="predicted"/>
<keyword evidence="2" id="KW-1185">Reference proteome</keyword>
<evidence type="ECO:0000313" key="1">
    <source>
        <dbReference type="EMBL" id="QFS52229.1"/>
    </source>
</evidence>
<dbReference type="EMBL" id="CP045228">
    <property type="protein sequence ID" value="QFS52229.1"/>
    <property type="molecule type" value="Genomic_DNA"/>
</dbReference>
<name>A0A5P8WK44_9NOSO</name>
<dbReference type="RefSeq" id="WP_194199046.1">
    <property type="nucleotide sequence ID" value="NZ_CP045228.1"/>
</dbReference>
<protein>
    <submittedName>
        <fullName evidence="1">Uncharacterized protein</fullName>
    </submittedName>
</protein>
<accession>A0A5P8WK44</accession>
<dbReference type="Proteomes" id="UP000326678">
    <property type="component" value="Chromosome pGXM01"/>
</dbReference>
<reference evidence="1 2" key="1">
    <citation type="submission" date="2019-10" db="EMBL/GenBank/DDBJ databases">
        <title>Genomic and transcriptomic insights into the perfect genentic adaptation of a filamentous nitrogen-fixing cyanobacterium to rice fields.</title>
        <authorList>
            <person name="Chen Z."/>
        </authorList>
    </citation>
    <scope>NUCLEOTIDE SEQUENCE [LARGE SCALE GENOMIC DNA]</scope>
    <source>
        <strain evidence="1">CCNUC1</strain>
    </source>
</reference>
<gene>
    <name evidence="1" type="ORF">GXM_09723</name>
</gene>
<dbReference type="AlphaFoldDB" id="A0A5P8WK44"/>
<organism evidence="1 2">
    <name type="scientific">Nostoc sphaeroides CCNUC1</name>
    <dbReference type="NCBI Taxonomy" id="2653204"/>
    <lineage>
        <taxon>Bacteria</taxon>
        <taxon>Bacillati</taxon>
        <taxon>Cyanobacteriota</taxon>
        <taxon>Cyanophyceae</taxon>
        <taxon>Nostocales</taxon>
        <taxon>Nostocaceae</taxon>
        <taxon>Nostoc</taxon>
    </lineage>
</organism>